<evidence type="ECO:0000313" key="3">
    <source>
        <dbReference type="WormBase" id="Bm9689"/>
    </source>
</evidence>
<organism evidence="2">
    <name type="scientific">Brugia malayi</name>
    <name type="common">Filarial nematode worm</name>
    <dbReference type="NCBI Taxonomy" id="6279"/>
    <lineage>
        <taxon>Eukaryota</taxon>
        <taxon>Metazoa</taxon>
        <taxon>Ecdysozoa</taxon>
        <taxon>Nematoda</taxon>
        <taxon>Chromadorea</taxon>
        <taxon>Rhabditida</taxon>
        <taxon>Spirurina</taxon>
        <taxon>Spiruromorpha</taxon>
        <taxon>Filarioidea</taxon>
        <taxon>Onchocercidae</taxon>
        <taxon>Brugia</taxon>
    </lineage>
</organism>
<proteinExistence type="predicted"/>
<dbReference type="AlphaFoldDB" id="A0A0J9YBW9"/>
<dbReference type="EMBL" id="LN856933">
    <property type="protein sequence ID" value="CDQ06230.1"/>
    <property type="molecule type" value="Genomic_DNA"/>
</dbReference>
<evidence type="ECO:0000256" key="1">
    <source>
        <dbReference type="SAM" id="MobiDB-lite"/>
    </source>
</evidence>
<dbReference type="WormBase" id="Bm9689">
    <property type="protein sequence ID" value="BM42849"/>
    <property type="gene ID" value="WBGene00229950"/>
</dbReference>
<accession>A0A0J9YBW9</accession>
<gene>
    <name evidence="2 3" type="ORF">Bm9689</name>
    <name evidence="2" type="ORF">BM_Bm9689</name>
</gene>
<reference evidence="2" key="1">
    <citation type="journal article" date="2007" name="Science">
        <title>Draft genome of the filarial nematode parasite Brugia malayi.</title>
        <authorList>
            <person name="Ghedin E."/>
            <person name="Wang S."/>
            <person name="Spiro D."/>
            <person name="Caler E."/>
            <person name="Zhao Q."/>
            <person name="Crabtree J."/>
            <person name="Allen J.E."/>
            <person name="Delcher A.L."/>
            <person name="Guiliano D.B."/>
            <person name="Miranda-Saavedra D."/>
            <person name="Angiuoli S.V."/>
            <person name="Creasy T."/>
            <person name="Amedeo P."/>
            <person name="Haas B."/>
            <person name="El-Sayed N.M."/>
            <person name="Wortman J.R."/>
            <person name="Feldblyum T."/>
            <person name="Tallon L."/>
            <person name="Schatz M."/>
            <person name="Shumway M."/>
            <person name="Koo H."/>
            <person name="Salzberg S.L."/>
            <person name="Schobel S."/>
            <person name="Pertea M."/>
            <person name="Pop M."/>
            <person name="White O."/>
            <person name="Barton G.J."/>
            <person name="Carlow C.K."/>
            <person name="Crawford M.J."/>
            <person name="Daub J."/>
            <person name="Dimmic M.W."/>
            <person name="Estes C.F."/>
            <person name="Foster J.M."/>
            <person name="Ganatra M."/>
            <person name="Gregory W.F."/>
            <person name="Johnson N.M."/>
            <person name="Jin J."/>
            <person name="Komuniecki R."/>
            <person name="Korf I."/>
            <person name="Kumar S."/>
            <person name="Laney S."/>
            <person name="Li B.W."/>
            <person name="Li W."/>
            <person name="Lindblom T.H."/>
            <person name="Lustigman S."/>
            <person name="Ma D."/>
            <person name="Maina C.V."/>
            <person name="Martin D.M."/>
            <person name="McCarter J.P."/>
            <person name="McReynolds L."/>
            <person name="Mitreva M."/>
            <person name="Nutman T.B."/>
            <person name="Parkinson J."/>
            <person name="Peregrin-Alvarez J.M."/>
            <person name="Poole C."/>
            <person name="Ren Q."/>
            <person name="Saunders L."/>
            <person name="Sluder A.E."/>
            <person name="Smith K."/>
            <person name="Stanke M."/>
            <person name="Unnasch T.R."/>
            <person name="Ware J."/>
            <person name="Wei A.D."/>
            <person name="Weil G."/>
            <person name="Williams D.J."/>
            <person name="Zhang Y."/>
            <person name="Williams S.A."/>
            <person name="Fraser-Liggett C."/>
            <person name="Slatko B."/>
            <person name="Blaxter M.L."/>
            <person name="Scott A.L."/>
        </authorList>
    </citation>
    <scope>NUCLEOTIDE SEQUENCE</scope>
    <source>
        <strain evidence="2">FR3</strain>
    </source>
</reference>
<sequence>MKPVMNSELTLPEHNRLDSLASGTRLMHPERWTKASGDSDDTCDETLEVSSDSATQLNDFDMTTGLFYRGIRGRC</sequence>
<evidence type="ECO:0000313" key="2">
    <source>
        <dbReference type="EMBL" id="CDQ06230.1"/>
    </source>
</evidence>
<reference evidence="2" key="2">
    <citation type="submission" date="2012-12" db="EMBL/GenBank/DDBJ databases">
        <authorList>
            <person name="Gao Y.W."/>
            <person name="Fan S.T."/>
            <person name="Sun H.T."/>
            <person name="Wang Z."/>
            <person name="Gao X.L."/>
            <person name="Li Y.G."/>
            <person name="Wang T.C."/>
            <person name="Zhang K."/>
            <person name="Xu W.W."/>
            <person name="Yu Z.J."/>
            <person name="Xia X.Z."/>
        </authorList>
    </citation>
    <scope>NUCLEOTIDE SEQUENCE</scope>
    <source>
        <strain evidence="2">FR3</strain>
    </source>
</reference>
<name>A0A0J9YBW9_BRUMA</name>
<feature type="region of interest" description="Disordered" evidence="1">
    <location>
        <begin position="1"/>
        <end position="45"/>
    </location>
</feature>
<protein>
    <submittedName>
        <fullName evidence="2">Bm9689</fullName>
    </submittedName>
</protein>